<dbReference type="Proteomes" id="UP000644115">
    <property type="component" value="Unassembled WGS sequence"/>
</dbReference>
<evidence type="ECO:0000313" key="5">
    <source>
        <dbReference type="Proteomes" id="UP000644115"/>
    </source>
</evidence>
<keyword evidence="5" id="KW-1185">Reference proteome</keyword>
<dbReference type="InterPro" id="IPR029058">
    <property type="entry name" value="AB_hydrolase_fold"/>
</dbReference>
<dbReference type="AlphaFoldDB" id="A0A923ND68"/>
<name>A0A923ND68_9FIRM</name>
<dbReference type="RefSeq" id="WP_249286986.1">
    <property type="nucleotide sequence ID" value="NZ_JACRWC010000074.1"/>
</dbReference>
<proteinExistence type="predicted"/>
<evidence type="ECO:0000313" key="4">
    <source>
        <dbReference type="EMBL" id="MBC5999562.1"/>
    </source>
</evidence>
<evidence type="ECO:0000259" key="3">
    <source>
        <dbReference type="PROSITE" id="PS50075"/>
    </source>
</evidence>
<dbReference type="GO" id="GO:0031177">
    <property type="term" value="F:phosphopantetheine binding"/>
    <property type="evidence" value="ECO:0007669"/>
    <property type="project" value="InterPro"/>
</dbReference>
<sequence>MLRYCKACSSPYCLDSRITVICGGDDHIAGQNGNCWKRCCRKEFIQHTIEGNHFTLIEDMEKITSILRRKNRSDVAEQLREIWRKVLNADDSLDIEAETNFFEAGGDSLLLGLLNIMIEKQIGRKLRIETFFEHQTFGGMVRAIQAEPAV</sequence>
<gene>
    <name evidence="4" type="ORF">H8876_06075</name>
</gene>
<dbReference type="SUPFAM" id="SSF53474">
    <property type="entry name" value="alpha/beta-Hydrolases"/>
    <property type="match status" value="1"/>
</dbReference>
<feature type="domain" description="Carrier" evidence="3">
    <location>
        <begin position="70"/>
        <end position="148"/>
    </location>
</feature>
<dbReference type="EMBL" id="JACRWC010000074">
    <property type="protein sequence ID" value="MBC5999562.1"/>
    <property type="molecule type" value="Genomic_DNA"/>
</dbReference>
<evidence type="ECO:0000256" key="2">
    <source>
        <dbReference type="ARBA" id="ARBA00022553"/>
    </source>
</evidence>
<dbReference type="Pfam" id="PF00550">
    <property type="entry name" value="PP-binding"/>
    <property type="match status" value="1"/>
</dbReference>
<keyword evidence="1" id="KW-0596">Phosphopantetheine</keyword>
<dbReference type="SUPFAM" id="SSF47336">
    <property type="entry name" value="ACP-like"/>
    <property type="match status" value="1"/>
</dbReference>
<dbReference type="InterPro" id="IPR009081">
    <property type="entry name" value="PP-bd_ACP"/>
</dbReference>
<keyword evidence="2" id="KW-0597">Phosphoprotein</keyword>
<evidence type="ECO:0000256" key="1">
    <source>
        <dbReference type="ARBA" id="ARBA00022450"/>
    </source>
</evidence>
<dbReference type="Gene3D" id="1.10.1200.10">
    <property type="entry name" value="ACP-like"/>
    <property type="match status" value="1"/>
</dbReference>
<dbReference type="InterPro" id="IPR036736">
    <property type="entry name" value="ACP-like_sf"/>
</dbReference>
<dbReference type="InterPro" id="IPR020806">
    <property type="entry name" value="PKS_PP-bd"/>
</dbReference>
<reference evidence="4" key="1">
    <citation type="submission" date="2020-08" db="EMBL/GenBank/DDBJ databases">
        <authorList>
            <person name="Liu C."/>
            <person name="Sun Q."/>
        </authorList>
    </citation>
    <scope>NUCLEOTIDE SEQUENCE</scope>
    <source>
        <strain evidence="4">BX16</strain>
    </source>
</reference>
<comment type="caution">
    <text evidence="4">The sequence shown here is derived from an EMBL/GenBank/DDBJ whole genome shotgun (WGS) entry which is preliminary data.</text>
</comment>
<dbReference type="SMART" id="SM00823">
    <property type="entry name" value="PKS_PP"/>
    <property type="match status" value="1"/>
</dbReference>
<dbReference type="PROSITE" id="PS50075">
    <property type="entry name" value="CARRIER"/>
    <property type="match status" value="1"/>
</dbReference>
<accession>A0A923ND68</accession>
<protein>
    <recommendedName>
        <fullName evidence="3">Carrier domain-containing protein</fullName>
    </recommendedName>
</protein>
<organism evidence="4 5">
    <name type="scientific">Lentihominibacter faecis</name>
    <dbReference type="NCBI Taxonomy" id="2764712"/>
    <lineage>
        <taxon>Bacteria</taxon>
        <taxon>Bacillati</taxon>
        <taxon>Bacillota</taxon>
        <taxon>Clostridia</taxon>
        <taxon>Peptostreptococcales</taxon>
        <taxon>Anaerovoracaceae</taxon>
        <taxon>Lentihominibacter</taxon>
    </lineage>
</organism>
<dbReference type="Gene3D" id="3.40.50.1820">
    <property type="entry name" value="alpha/beta hydrolase"/>
    <property type="match status" value="1"/>
</dbReference>